<reference evidence="2 3" key="1">
    <citation type="submission" date="2024-06" db="EMBL/GenBank/DDBJ databases">
        <title>Genomic Encyclopedia of Type Strains, Phase IV (KMG-IV): sequencing the most valuable type-strain genomes for metagenomic binning, comparative biology and taxonomic classification.</title>
        <authorList>
            <person name="Goeker M."/>
        </authorList>
    </citation>
    <scope>NUCLEOTIDE SEQUENCE [LARGE SCALE GENOMIC DNA]</scope>
    <source>
        <strain evidence="2 3">DSM 15349</strain>
    </source>
</reference>
<sequence length="245" mass="28016">MHTIYFLGGLGGNRHQVKELAEFLGQTLVYIDLPGHGQNMQDMVTSPLELRDWFAAKIDTSAPFYLIAHSMGANLATFLAIQFPQLEKLVLLDGGYFQFDSFESLEEALAGTENFLKETIFTDIEAIIEQEKASAPYWSRHMEEAIRETFIWKDDAYRFHLNQESILELIRLQREFENLLSQVTCSTLLIAQSDKETLDSKQQMLATVPQHIHLNTSLDCGHSPHTEKPEQTAQVIREFLEIPVQ</sequence>
<protein>
    <submittedName>
        <fullName evidence="2">Pimeloyl-ACP methyl ester carboxylesterase</fullName>
    </submittedName>
</protein>
<evidence type="ECO:0000259" key="1">
    <source>
        <dbReference type="Pfam" id="PF12697"/>
    </source>
</evidence>
<proteinExistence type="predicted"/>
<dbReference type="EMBL" id="JBEPMK010000005">
    <property type="protein sequence ID" value="MET3644883.1"/>
    <property type="molecule type" value="Genomic_DNA"/>
</dbReference>
<dbReference type="SUPFAM" id="SSF53474">
    <property type="entry name" value="alpha/beta-Hydrolases"/>
    <property type="match status" value="1"/>
</dbReference>
<dbReference type="InterPro" id="IPR050266">
    <property type="entry name" value="AB_hydrolase_sf"/>
</dbReference>
<keyword evidence="3" id="KW-1185">Reference proteome</keyword>
<dbReference type="Proteomes" id="UP001549055">
    <property type="component" value="Unassembled WGS sequence"/>
</dbReference>
<dbReference type="PANTHER" id="PTHR43798:SF33">
    <property type="entry name" value="HYDROLASE, PUTATIVE (AFU_ORTHOLOGUE AFUA_2G14860)-RELATED"/>
    <property type="match status" value="1"/>
</dbReference>
<name>A0ABV2JPZ8_9STRE</name>
<dbReference type="PANTHER" id="PTHR43798">
    <property type="entry name" value="MONOACYLGLYCEROL LIPASE"/>
    <property type="match status" value="1"/>
</dbReference>
<organism evidence="2 3">
    <name type="scientific">Streptococcus gallinaceus</name>
    <dbReference type="NCBI Taxonomy" id="165758"/>
    <lineage>
        <taxon>Bacteria</taxon>
        <taxon>Bacillati</taxon>
        <taxon>Bacillota</taxon>
        <taxon>Bacilli</taxon>
        <taxon>Lactobacillales</taxon>
        <taxon>Streptococcaceae</taxon>
        <taxon>Streptococcus</taxon>
    </lineage>
</organism>
<dbReference type="RefSeq" id="WP_354281331.1">
    <property type="nucleotide sequence ID" value="NZ_JBEPMK010000005.1"/>
</dbReference>
<gene>
    <name evidence="2" type="ORF">ABID27_001514</name>
</gene>
<evidence type="ECO:0000313" key="2">
    <source>
        <dbReference type="EMBL" id="MET3644883.1"/>
    </source>
</evidence>
<feature type="domain" description="AB hydrolase-1" evidence="1">
    <location>
        <begin position="9"/>
        <end position="234"/>
    </location>
</feature>
<dbReference type="InterPro" id="IPR000073">
    <property type="entry name" value="AB_hydrolase_1"/>
</dbReference>
<dbReference type="Gene3D" id="3.40.50.1820">
    <property type="entry name" value="alpha/beta hydrolase"/>
    <property type="match status" value="1"/>
</dbReference>
<dbReference type="Pfam" id="PF12697">
    <property type="entry name" value="Abhydrolase_6"/>
    <property type="match status" value="1"/>
</dbReference>
<comment type="caution">
    <text evidence="2">The sequence shown here is derived from an EMBL/GenBank/DDBJ whole genome shotgun (WGS) entry which is preliminary data.</text>
</comment>
<evidence type="ECO:0000313" key="3">
    <source>
        <dbReference type="Proteomes" id="UP001549055"/>
    </source>
</evidence>
<accession>A0ABV2JPZ8</accession>
<dbReference type="InterPro" id="IPR029058">
    <property type="entry name" value="AB_hydrolase_fold"/>
</dbReference>